<protein>
    <submittedName>
        <fullName evidence="2">Transcriptional regulator</fullName>
    </submittedName>
</protein>
<dbReference type="Pfam" id="PF01402">
    <property type="entry name" value="RHH_1"/>
    <property type="match status" value="1"/>
</dbReference>
<dbReference type="Proteomes" id="UP000078428">
    <property type="component" value="Unassembled WGS sequence"/>
</dbReference>
<dbReference type="InterPro" id="IPR010985">
    <property type="entry name" value="Ribbon_hlx_hlx"/>
</dbReference>
<dbReference type="EMBL" id="LWQT01000077">
    <property type="protein sequence ID" value="OAN48138.1"/>
    <property type="molecule type" value="Genomic_DNA"/>
</dbReference>
<organism evidence="2 3">
    <name type="scientific">Paramagnetospirillum marisnigri</name>
    <dbReference type="NCBI Taxonomy" id="1285242"/>
    <lineage>
        <taxon>Bacteria</taxon>
        <taxon>Pseudomonadati</taxon>
        <taxon>Pseudomonadota</taxon>
        <taxon>Alphaproteobacteria</taxon>
        <taxon>Rhodospirillales</taxon>
        <taxon>Magnetospirillaceae</taxon>
        <taxon>Paramagnetospirillum</taxon>
    </lineage>
</organism>
<dbReference type="SUPFAM" id="SSF47598">
    <property type="entry name" value="Ribbon-helix-helix"/>
    <property type="match status" value="1"/>
</dbReference>
<gene>
    <name evidence="2" type="ORF">A6A04_05120</name>
</gene>
<feature type="domain" description="Ribbon-helix-helix protein CopG" evidence="1">
    <location>
        <begin position="9"/>
        <end position="46"/>
    </location>
</feature>
<evidence type="ECO:0000313" key="3">
    <source>
        <dbReference type="Proteomes" id="UP000078428"/>
    </source>
</evidence>
<dbReference type="OrthoDB" id="8297311at2"/>
<dbReference type="STRING" id="1285242.A6A04_05120"/>
<accession>A0A178MJ36</accession>
<dbReference type="InterPro" id="IPR002145">
    <property type="entry name" value="CopG"/>
</dbReference>
<dbReference type="PANTHER" id="PTHR40688">
    <property type="match status" value="1"/>
</dbReference>
<proteinExistence type="predicted"/>
<dbReference type="InterPro" id="IPR052991">
    <property type="entry name" value="Non-func_TypeII_TA_Antitoxin"/>
</dbReference>
<evidence type="ECO:0000313" key="2">
    <source>
        <dbReference type="EMBL" id="OAN48138.1"/>
    </source>
</evidence>
<name>A0A178MJ36_9PROT</name>
<dbReference type="PANTHER" id="PTHR40688:SF2">
    <property type="entry name" value="RIBBON-HELIX-HELIX PROTEIN COPG DOMAIN-CONTAINING PROTEIN"/>
    <property type="match status" value="1"/>
</dbReference>
<sequence>MDEPAAKIQVSLRVPADLVEAYDTMAKAMERDRSWMMLRALKQYLESEEGSDTLAEAEGIAALDRGEGVDFDTVMDEADAIIAAAEARLARKAG</sequence>
<dbReference type="RefSeq" id="WP_068494388.1">
    <property type="nucleotide sequence ID" value="NZ_LWQT01000077.1"/>
</dbReference>
<evidence type="ECO:0000259" key="1">
    <source>
        <dbReference type="Pfam" id="PF01402"/>
    </source>
</evidence>
<comment type="caution">
    <text evidence="2">The sequence shown here is derived from an EMBL/GenBank/DDBJ whole genome shotgun (WGS) entry which is preliminary data.</text>
</comment>
<keyword evidence="3" id="KW-1185">Reference proteome</keyword>
<dbReference type="CDD" id="cd22233">
    <property type="entry name" value="RHH_CopAso-like"/>
    <property type="match status" value="1"/>
</dbReference>
<dbReference type="AlphaFoldDB" id="A0A178MJ36"/>
<dbReference type="GO" id="GO:0006355">
    <property type="term" value="P:regulation of DNA-templated transcription"/>
    <property type="evidence" value="ECO:0007669"/>
    <property type="project" value="InterPro"/>
</dbReference>
<reference evidence="2 3" key="1">
    <citation type="submission" date="2016-04" db="EMBL/GenBank/DDBJ databases">
        <title>Draft genome sequence of freshwater magnetotactic bacteria Magnetospirillum marisnigri SP-1 and Magnetospirillum moscoviense BB-1.</title>
        <authorList>
            <person name="Koziaeva V."/>
            <person name="Dziuba M.V."/>
            <person name="Ivanov T.M."/>
            <person name="Kuznetsov B."/>
            <person name="Grouzdev D.S."/>
        </authorList>
    </citation>
    <scope>NUCLEOTIDE SEQUENCE [LARGE SCALE GENOMIC DNA]</scope>
    <source>
        <strain evidence="2 3">SP-1</strain>
    </source>
</reference>